<protein>
    <submittedName>
        <fullName evidence="6">Iron(III) transport system ATP-binding protein</fullName>
    </submittedName>
</protein>
<evidence type="ECO:0000256" key="1">
    <source>
        <dbReference type="ARBA" id="ARBA00022448"/>
    </source>
</evidence>
<dbReference type="Gene3D" id="3.40.50.300">
    <property type="entry name" value="P-loop containing nucleotide triphosphate hydrolases"/>
    <property type="match status" value="1"/>
</dbReference>
<dbReference type="Gene3D" id="2.40.50.100">
    <property type="match status" value="1"/>
</dbReference>
<dbReference type="GO" id="GO:0016887">
    <property type="term" value="F:ATP hydrolysis activity"/>
    <property type="evidence" value="ECO:0007669"/>
    <property type="project" value="InterPro"/>
</dbReference>
<keyword evidence="2" id="KW-0472">Membrane</keyword>
<organism evidence="6 7">
    <name type="scientific">Sulfuritortus calidifontis</name>
    <dbReference type="NCBI Taxonomy" id="1914471"/>
    <lineage>
        <taxon>Bacteria</taxon>
        <taxon>Pseudomonadati</taxon>
        <taxon>Pseudomonadota</taxon>
        <taxon>Betaproteobacteria</taxon>
        <taxon>Nitrosomonadales</taxon>
        <taxon>Thiobacillaceae</taxon>
        <taxon>Sulfuritortus</taxon>
    </lineage>
</organism>
<keyword evidence="1" id="KW-0813">Transport</keyword>
<feature type="domain" description="ABC transporter" evidence="5">
    <location>
        <begin position="2"/>
        <end position="234"/>
    </location>
</feature>
<dbReference type="GO" id="GO:0015697">
    <property type="term" value="P:quaternary ammonium group transport"/>
    <property type="evidence" value="ECO:0007669"/>
    <property type="project" value="UniProtKB-ARBA"/>
</dbReference>
<name>A0A4V2UQJ2_9PROT</name>
<dbReference type="InterPro" id="IPR013611">
    <property type="entry name" value="Transp-assoc_OB_typ2"/>
</dbReference>
<keyword evidence="7" id="KW-1185">Reference proteome</keyword>
<dbReference type="InterPro" id="IPR017871">
    <property type="entry name" value="ABC_transporter-like_CS"/>
</dbReference>
<proteinExistence type="predicted"/>
<evidence type="ECO:0000256" key="3">
    <source>
        <dbReference type="ARBA" id="ARBA00022741"/>
    </source>
</evidence>
<dbReference type="Proteomes" id="UP000295135">
    <property type="component" value="Unassembled WGS sequence"/>
</dbReference>
<dbReference type="PROSITE" id="PS50893">
    <property type="entry name" value="ABC_TRANSPORTER_2"/>
    <property type="match status" value="1"/>
</dbReference>
<evidence type="ECO:0000256" key="4">
    <source>
        <dbReference type="ARBA" id="ARBA00022840"/>
    </source>
</evidence>
<dbReference type="FunFam" id="3.40.50.300:FF:000425">
    <property type="entry name" value="Probable ABC transporter, ATP-binding subunit"/>
    <property type="match status" value="1"/>
</dbReference>
<reference evidence="6 7" key="1">
    <citation type="submission" date="2019-03" db="EMBL/GenBank/DDBJ databases">
        <title>Genomic Encyclopedia of Type Strains, Phase IV (KMG-IV): sequencing the most valuable type-strain genomes for metagenomic binning, comparative biology and taxonomic classification.</title>
        <authorList>
            <person name="Goeker M."/>
        </authorList>
    </citation>
    <scope>NUCLEOTIDE SEQUENCE [LARGE SCALE GENOMIC DNA]</scope>
    <source>
        <strain evidence="6 7">DSM 103923</strain>
    </source>
</reference>
<dbReference type="Pfam" id="PF00005">
    <property type="entry name" value="ABC_tran"/>
    <property type="match status" value="1"/>
</dbReference>
<dbReference type="InterPro" id="IPR003593">
    <property type="entry name" value="AAA+_ATPase"/>
</dbReference>
<evidence type="ECO:0000256" key="2">
    <source>
        <dbReference type="ARBA" id="ARBA00022475"/>
    </source>
</evidence>
<dbReference type="InterPro" id="IPR008995">
    <property type="entry name" value="Mo/tungstate-bd_C_term_dom"/>
</dbReference>
<dbReference type="GO" id="GO:0005524">
    <property type="term" value="F:ATP binding"/>
    <property type="evidence" value="ECO:0007669"/>
    <property type="project" value="UniProtKB-KW"/>
</dbReference>
<dbReference type="AlphaFoldDB" id="A0A4V2UQJ2"/>
<dbReference type="SUPFAM" id="SSF52540">
    <property type="entry name" value="P-loop containing nucleoside triphosphate hydrolases"/>
    <property type="match status" value="1"/>
</dbReference>
<dbReference type="OrthoDB" id="5298774at2"/>
<keyword evidence="4 6" id="KW-0067">ATP-binding</keyword>
<accession>A0A4V2UQJ2</accession>
<dbReference type="InterPro" id="IPR050093">
    <property type="entry name" value="ABC_SmlMolc_Importer"/>
</dbReference>
<dbReference type="InterPro" id="IPR027417">
    <property type="entry name" value="P-loop_NTPase"/>
</dbReference>
<gene>
    <name evidence="6" type="ORF">EDC61_11352</name>
</gene>
<dbReference type="SMART" id="SM00382">
    <property type="entry name" value="AAA"/>
    <property type="match status" value="1"/>
</dbReference>
<dbReference type="RefSeq" id="WP_126460902.1">
    <property type="nucleotide sequence ID" value="NZ_AP018721.1"/>
</dbReference>
<dbReference type="GO" id="GO:0022857">
    <property type="term" value="F:transmembrane transporter activity"/>
    <property type="evidence" value="ECO:0007669"/>
    <property type="project" value="InterPro"/>
</dbReference>
<dbReference type="GO" id="GO:0043190">
    <property type="term" value="C:ATP-binding cassette (ABC) transporter complex"/>
    <property type="evidence" value="ECO:0007669"/>
    <property type="project" value="InterPro"/>
</dbReference>
<dbReference type="Pfam" id="PF08402">
    <property type="entry name" value="TOBE_2"/>
    <property type="match status" value="1"/>
</dbReference>
<comment type="caution">
    <text evidence="6">The sequence shown here is derived from an EMBL/GenBank/DDBJ whole genome shotgun (WGS) entry which is preliminary data.</text>
</comment>
<evidence type="ECO:0000313" key="6">
    <source>
        <dbReference type="EMBL" id="TCS70899.1"/>
    </source>
</evidence>
<dbReference type="SUPFAM" id="SSF50331">
    <property type="entry name" value="MOP-like"/>
    <property type="match status" value="1"/>
</dbReference>
<sequence length="355" mass="38661">MLTLEHVAQSYGSKPVLKDVSFTLKAGQIGCLLGPSGCGKTTALRLIAGFEQIKSGAIYLDNEVIARAGHCLPAEKRRVGLVFQDYALFPHLSVAANVGFGLGHLPAADRNNRIEEMLDLVGLAREAGAYPHQLSGGQQQRVALARALAPRPRLLLLDEPFSNLDVELREKLSLEVRDILKHEAITALLVTHDQHEAFAMADMVGVMNDGLIQQWAAPYTLYHEPANRFVADFIGQGVFLPGQVLSDKQVEIELGVLDGRIPGECASSGGCAVCGKGCKVDVLIRPDDILHDDASPMQAEVERKAFRGAEFLYTLRLPTGHRVLTLVPSHHNHAIGEKIGIRLDIDHVIAFRSQE</sequence>
<evidence type="ECO:0000313" key="7">
    <source>
        <dbReference type="Proteomes" id="UP000295135"/>
    </source>
</evidence>
<dbReference type="PANTHER" id="PTHR42781:SF4">
    <property type="entry name" value="SPERMIDINE_PUTRESCINE IMPORT ATP-BINDING PROTEIN POTA"/>
    <property type="match status" value="1"/>
</dbReference>
<evidence type="ECO:0000259" key="5">
    <source>
        <dbReference type="PROSITE" id="PS50893"/>
    </source>
</evidence>
<dbReference type="PROSITE" id="PS00211">
    <property type="entry name" value="ABC_TRANSPORTER_1"/>
    <property type="match status" value="1"/>
</dbReference>
<keyword evidence="3" id="KW-0547">Nucleotide-binding</keyword>
<dbReference type="EMBL" id="SLZY01000013">
    <property type="protein sequence ID" value="TCS70899.1"/>
    <property type="molecule type" value="Genomic_DNA"/>
</dbReference>
<keyword evidence="2" id="KW-1003">Cell membrane</keyword>
<dbReference type="PANTHER" id="PTHR42781">
    <property type="entry name" value="SPERMIDINE/PUTRESCINE IMPORT ATP-BINDING PROTEIN POTA"/>
    <property type="match status" value="1"/>
</dbReference>
<dbReference type="InterPro" id="IPR003439">
    <property type="entry name" value="ABC_transporter-like_ATP-bd"/>
</dbReference>